<reference evidence="1 2" key="1">
    <citation type="submission" date="2020-04" db="EMBL/GenBank/DDBJ databases">
        <authorList>
            <person name="De Canck E."/>
        </authorList>
    </citation>
    <scope>NUCLEOTIDE SEQUENCE [LARGE SCALE GENOMIC DNA]</scope>
    <source>
        <strain evidence="1 2">LMG 28614</strain>
    </source>
</reference>
<evidence type="ECO:0008006" key="3">
    <source>
        <dbReference type="Google" id="ProtNLM"/>
    </source>
</evidence>
<name>A0A6S7DIE8_9BURK</name>
<keyword evidence="2" id="KW-1185">Reference proteome</keyword>
<protein>
    <recommendedName>
        <fullName evidence="3">Transposase</fullName>
    </recommendedName>
</protein>
<gene>
    <name evidence="1" type="ORF">LMG28614_06898</name>
</gene>
<organism evidence="1 2">
    <name type="scientific">Paraburkholderia ultramafica</name>
    <dbReference type="NCBI Taxonomy" id="1544867"/>
    <lineage>
        <taxon>Bacteria</taxon>
        <taxon>Pseudomonadati</taxon>
        <taxon>Pseudomonadota</taxon>
        <taxon>Betaproteobacteria</taxon>
        <taxon>Burkholderiales</taxon>
        <taxon>Burkholderiaceae</taxon>
        <taxon>Paraburkholderia</taxon>
    </lineage>
</organism>
<proteinExistence type="predicted"/>
<dbReference type="AlphaFoldDB" id="A0A6S7DIE8"/>
<dbReference type="EMBL" id="CADIKK010000063">
    <property type="protein sequence ID" value="CAB3808872.1"/>
    <property type="molecule type" value="Genomic_DNA"/>
</dbReference>
<accession>A0A6S7DIE8</accession>
<sequence>MVAFSIGSKNDAGDARAIWMATQMPGKSVAVETEAQQAALALHRIRQQKIKFRTMQRNCLRGLLPEYGEVMGKSRQLWTRQFRGA</sequence>
<evidence type="ECO:0000313" key="2">
    <source>
        <dbReference type="Proteomes" id="UP000494365"/>
    </source>
</evidence>
<dbReference type="Proteomes" id="UP000494365">
    <property type="component" value="Unassembled WGS sequence"/>
</dbReference>
<evidence type="ECO:0000313" key="1">
    <source>
        <dbReference type="EMBL" id="CAB3808872.1"/>
    </source>
</evidence>